<feature type="compositionally biased region" description="Basic residues" evidence="1">
    <location>
        <begin position="46"/>
        <end position="55"/>
    </location>
</feature>
<comment type="caution">
    <text evidence="2">The sequence shown here is derived from an EMBL/GenBank/DDBJ whole genome shotgun (WGS) entry which is preliminary data.</text>
</comment>
<keyword evidence="3" id="KW-1185">Reference proteome</keyword>
<accession>A0A0V1FZ36</accession>
<organism evidence="2 3">
    <name type="scientific">Trichinella pseudospiralis</name>
    <name type="common">Parasitic roundworm</name>
    <dbReference type="NCBI Taxonomy" id="6337"/>
    <lineage>
        <taxon>Eukaryota</taxon>
        <taxon>Metazoa</taxon>
        <taxon>Ecdysozoa</taxon>
        <taxon>Nematoda</taxon>
        <taxon>Enoplea</taxon>
        <taxon>Dorylaimia</taxon>
        <taxon>Trichinellida</taxon>
        <taxon>Trichinellidae</taxon>
        <taxon>Trichinella</taxon>
    </lineage>
</organism>
<feature type="compositionally biased region" description="Polar residues" evidence="1">
    <location>
        <begin position="64"/>
        <end position="103"/>
    </location>
</feature>
<reference evidence="2 3" key="1">
    <citation type="submission" date="2015-01" db="EMBL/GenBank/DDBJ databases">
        <title>Evolution of Trichinella species and genotypes.</title>
        <authorList>
            <person name="Korhonen P.K."/>
            <person name="Edoardo P."/>
            <person name="Giuseppe L.R."/>
            <person name="Gasser R.B."/>
        </authorList>
    </citation>
    <scope>NUCLEOTIDE SEQUENCE [LARGE SCALE GENOMIC DNA]</scope>
    <source>
        <strain evidence="2">ISS470</strain>
    </source>
</reference>
<dbReference type="AlphaFoldDB" id="A0A0V1FZ36"/>
<evidence type="ECO:0000313" key="3">
    <source>
        <dbReference type="Proteomes" id="UP000054995"/>
    </source>
</evidence>
<evidence type="ECO:0000313" key="2">
    <source>
        <dbReference type="EMBL" id="KRY91209.1"/>
    </source>
</evidence>
<feature type="region of interest" description="Disordered" evidence="1">
    <location>
        <begin position="46"/>
        <end position="117"/>
    </location>
</feature>
<dbReference type="EMBL" id="JYDT01000015">
    <property type="protein sequence ID" value="KRY91209.1"/>
    <property type="molecule type" value="Genomic_DNA"/>
</dbReference>
<name>A0A0V1FZ36_TRIPS</name>
<protein>
    <submittedName>
        <fullName evidence="2">Uncharacterized protein</fullName>
    </submittedName>
</protein>
<sequence length="636" mass="70502">MHLSKVGNRAFWLLAIYPCEPAFSVVQQAVWSLMIRWGSRSKSPQQKRLRVWKKQAQRDGGRTGANTETEQQNHPADGSFSTDGTSAASMTSVLSSENTAAKSNDQRDSCDKTSHGVLSQSDCTLSQKECVPHLLRQWQCKSIALKVALGRLENWRWGSSETLASLIITGLAERWKQRHPYDDSGVFSQTTSKEIENGKISYSREHIQSTSTIQSGSCEANDPERQYREYILAPAHHSYPMSLSDIKPLSGKLDDLTPDYPQQHYSGSFSWSATGDNRNRSAKLMSYTIKPSGRLFCFSTTCIKNCDSVFPRKTSIRYTNNFVSSSPNSWFELLPWTFYPPDYALAAGPLGICISSFEDAYDGFPYCQAVQVTQCLMLKRLCSSLYGADLLALGSCCCLVGVENRCLVEASRAREMLSMRMNGTEANKPQEGGESPLMCLLLIPSHFGKISHQGDCGGANICSYTFCLSHDILGRGISVVLMYTPVLFAYPITFWDVTWGIAVVLMSTPVLSLNPVTFWDNKSTGGMCGGDATSSLLAYPITFWDNFGTEMHQQECGAVNVHSCSFCLSHHILGKYVTSGKTPATIACFAHHADPILLLSISRPMENQRENRHSSTSHCSHRKKGQIVMLVAVDRQ</sequence>
<evidence type="ECO:0000256" key="1">
    <source>
        <dbReference type="SAM" id="MobiDB-lite"/>
    </source>
</evidence>
<feature type="compositionally biased region" description="Basic and acidic residues" evidence="1">
    <location>
        <begin position="104"/>
        <end position="114"/>
    </location>
</feature>
<dbReference type="Proteomes" id="UP000054995">
    <property type="component" value="Unassembled WGS sequence"/>
</dbReference>
<proteinExistence type="predicted"/>
<gene>
    <name evidence="2" type="ORF">T4D_3760</name>
</gene>